<comment type="caution">
    <text evidence="2">The sequence shown here is derived from an EMBL/GenBank/DDBJ whole genome shotgun (WGS) entry which is preliminary data.</text>
</comment>
<organism evidence="2 3">
    <name type="scientific">Clavibacter nebraskensis</name>
    <dbReference type="NCBI Taxonomy" id="31963"/>
    <lineage>
        <taxon>Bacteria</taxon>
        <taxon>Bacillati</taxon>
        <taxon>Actinomycetota</taxon>
        <taxon>Actinomycetes</taxon>
        <taxon>Micrococcales</taxon>
        <taxon>Microbacteriaceae</taxon>
        <taxon>Clavibacter</taxon>
    </lineage>
</organism>
<feature type="domain" description="CMP/dCMP-type deaminase" evidence="1">
    <location>
        <begin position="1"/>
        <end position="46"/>
    </location>
</feature>
<feature type="non-terminal residue" evidence="2">
    <location>
        <position position="46"/>
    </location>
</feature>
<dbReference type="Gene3D" id="3.40.140.10">
    <property type="entry name" value="Cytidine Deaminase, domain 2"/>
    <property type="match status" value="1"/>
</dbReference>
<name>A0A399NX95_9MICO</name>
<evidence type="ECO:0000313" key="3">
    <source>
        <dbReference type="Proteomes" id="UP000265361"/>
    </source>
</evidence>
<dbReference type="InterPro" id="IPR016193">
    <property type="entry name" value="Cytidine_deaminase-like"/>
</dbReference>
<gene>
    <name evidence="2" type="ORF">DZF97_16520</name>
</gene>
<dbReference type="GO" id="GO:0003824">
    <property type="term" value="F:catalytic activity"/>
    <property type="evidence" value="ECO:0007669"/>
    <property type="project" value="InterPro"/>
</dbReference>
<dbReference type="PROSITE" id="PS51747">
    <property type="entry name" value="CYT_DCMP_DEAMINASES_2"/>
    <property type="match status" value="1"/>
</dbReference>
<evidence type="ECO:0000313" key="2">
    <source>
        <dbReference type="EMBL" id="RII98447.1"/>
    </source>
</evidence>
<reference evidence="2 3" key="1">
    <citation type="submission" date="2018-08" db="EMBL/GenBank/DDBJ databases">
        <title>Genome Sequence of Clavibacter michiganensis Subspecies type strains, and the Atypical Peach-Colored Strains Isolated from Tomato.</title>
        <authorList>
            <person name="Osdaghi E."/>
            <person name="Portier P."/>
            <person name="Briand M."/>
            <person name="Jacques M.-A."/>
        </authorList>
    </citation>
    <scope>NUCLEOTIDE SEQUENCE [LARGE SCALE GENOMIC DNA]</scope>
    <source>
        <strain evidence="2 3">CFBP 7577</strain>
    </source>
</reference>
<accession>A0A399NX95</accession>
<sequence>MSVALDEARACTATGDVPVGALVVDAGGVVIGRGRNLREARQDPTA</sequence>
<dbReference type="EMBL" id="QWED01000899">
    <property type="protein sequence ID" value="RII98447.1"/>
    <property type="molecule type" value="Genomic_DNA"/>
</dbReference>
<evidence type="ECO:0000259" key="1">
    <source>
        <dbReference type="PROSITE" id="PS51747"/>
    </source>
</evidence>
<dbReference type="AlphaFoldDB" id="A0A399NX95"/>
<protein>
    <submittedName>
        <fullName evidence="2">tRNA-specific adenosine deaminase</fullName>
    </submittedName>
</protein>
<dbReference type="InterPro" id="IPR002125">
    <property type="entry name" value="CMP_dCMP_dom"/>
</dbReference>
<proteinExistence type="predicted"/>
<dbReference type="Proteomes" id="UP000265361">
    <property type="component" value="Unassembled WGS sequence"/>
</dbReference>
<dbReference type="SUPFAM" id="SSF53927">
    <property type="entry name" value="Cytidine deaminase-like"/>
    <property type="match status" value="1"/>
</dbReference>